<dbReference type="AlphaFoldDB" id="Q8DGT2"/>
<accession>Q8DGT2</accession>
<evidence type="ECO:0000256" key="6">
    <source>
        <dbReference type="ARBA" id="ARBA00024207"/>
    </source>
</evidence>
<dbReference type="Pfam" id="PF01934">
    <property type="entry name" value="HepT-like"/>
    <property type="match status" value="1"/>
</dbReference>
<name>Q8DGT2_THEVB</name>
<organism evidence="7 8">
    <name type="scientific">Thermosynechococcus vestitus (strain NIES-2133 / IAM M-273 / BP-1)</name>
    <dbReference type="NCBI Taxonomy" id="197221"/>
    <lineage>
        <taxon>Bacteria</taxon>
        <taxon>Bacillati</taxon>
        <taxon>Cyanobacteriota</taxon>
        <taxon>Cyanophyceae</taxon>
        <taxon>Acaryochloridales</taxon>
        <taxon>Thermosynechococcaceae</taxon>
        <taxon>Thermosynechococcus</taxon>
    </lineage>
</organism>
<keyword evidence="5" id="KW-0378">Hydrolase</keyword>
<evidence type="ECO:0000256" key="3">
    <source>
        <dbReference type="ARBA" id="ARBA00022722"/>
    </source>
</evidence>
<dbReference type="GO" id="GO:0110001">
    <property type="term" value="C:toxin-antitoxin complex"/>
    <property type="evidence" value="ECO:0007669"/>
    <property type="project" value="InterPro"/>
</dbReference>
<keyword evidence="4" id="KW-0547">Nucleotide-binding</keyword>
<dbReference type="eggNOG" id="COG2361">
    <property type="taxonomic scope" value="Bacteria"/>
</dbReference>
<dbReference type="Proteomes" id="UP000000440">
    <property type="component" value="Chromosome"/>
</dbReference>
<gene>
    <name evidence="7" type="ordered locus">tll2231</name>
</gene>
<keyword evidence="8" id="KW-1185">Reference proteome</keyword>
<evidence type="ECO:0000256" key="5">
    <source>
        <dbReference type="ARBA" id="ARBA00022801"/>
    </source>
</evidence>
<dbReference type="InterPro" id="IPR008201">
    <property type="entry name" value="HepT-like"/>
</dbReference>
<evidence type="ECO:0000256" key="4">
    <source>
        <dbReference type="ARBA" id="ARBA00022741"/>
    </source>
</evidence>
<evidence type="ECO:0000256" key="1">
    <source>
        <dbReference type="ARBA" id="ARBA00022553"/>
    </source>
</evidence>
<dbReference type="RefSeq" id="WP_011058065.1">
    <property type="nucleotide sequence ID" value="NC_004113.1"/>
</dbReference>
<keyword evidence="3" id="KW-0540">Nuclease</keyword>
<evidence type="ECO:0000313" key="7">
    <source>
        <dbReference type="EMBL" id="BAC09783.1"/>
    </source>
</evidence>
<reference evidence="7 8" key="1">
    <citation type="journal article" date="2002" name="DNA Res.">
        <title>Complete genome structure of the thermophilic cyanobacterium Thermosynechococcus elongatus BP-1.</title>
        <authorList>
            <person name="Nakamura Y."/>
            <person name="Kaneko T."/>
            <person name="Sato S."/>
            <person name="Ikeuchi M."/>
            <person name="Katoh H."/>
            <person name="Sasamoto S."/>
            <person name="Watanabe A."/>
            <person name="Iriguchi M."/>
            <person name="Kawashima K."/>
            <person name="Kimura T."/>
            <person name="Kishida Y."/>
            <person name="Kiyokawa C."/>
            <person name="Kohara M."/>
            <person name="Matsumoto M."/>
            <person name="Matsuno A."/>
            <person name="Nakazaki N."/>
            <person name="Shimpo S."/>
            <person name="Sugimoto M."/>
            <person name="Takeuchi C."/>
            <person name="Yamada M."/>
            <person name="Tabata S."/>
        </authorList>
    </citation>
    <scope>NUCLEOTIDE SEQUENCE [LARGE SCALE GENOMIC DNA]</scope>
    <source>
        <strain evidence="8">IAM M-273 / NIES-2133 / BP-1</strain>
    </source>
</reference>
<dbReference type="PANTHER" id="PTHR34139">
    <property type="entry name" value="UPF0331 PROTEIN MJ0127"/>
    <property type="match status" value="1"/>
</dbReference>
<dbReference type="Gene3D" id="1.20.120.580">
    <property type="entry name" value="bsu32300-like"/>
    <property type="match status" value="1"/>
</dbReference>
<keyword evidence="1" id="KW-0597">Phosphoprotein</keyword>
<protein>
    <submittedName>
        <fullName evidence="7">Tll2231 protein</fullName>
    </submittedName>
</protein>
<dbReference type="STRING" id="197221.gene:10748842"/>
<dbReference type="GO" id="GO:0000166">
    <property type="term" value="F:nucleotide binding"/>
    <property type="evidence" value="ECO:0007669"/>
    <property type="project" value="UniProtKB-KW"/>
</dbReference>
<proteinExistence type="inferred from homology"/>
<dbReference type="PANTHER" id="PTHR34139:SF1">
    <property type="entry name" value="RNASE MJ1380-RELATED"/>
    <property type="match status" value="1"/>
</dbReference>
<keyword evidence="2" id="KW-1277">Toxin-antitoxin system</keyword>
<dbReference type="EMBL" id="BA000039">
    <property type="protein sequence ID" value="BAC09783.1"/>
    <property type="molecule type" value="Genomic_DNA"/>
</dbReference>
<sequence length="117" mass="13412">MRDPKERLQDILTAIEAIERYVPRGKVSFEGDELLQAWFVRNLEIIGEAARALPDSIRALAPDIPWHKIIGMRNILVHGYFEIDTEIVWEAATRDLPLLKQAVKRLITKLEEQSHGG</sequence>
<dbReference type="GO" id="GO:0004540">
    <property type="term" value="F:RNA nuclease activity"/>
    <property type="evidence" value="ECO:0007669"/>
    <property type="project" value="InterPro"/>
</dbReference>
<evidence type="ECO:0000256" key="2">
    <source>
        <dbReference type="ARBA" id="ARBA00022649"/>
    </source>
</evidence>
<dbReference type="EnsemblBacteria" id="BAC09783">
    <property type="protein sequence ID" value="BAC09783"/>
    <property type="gene ID" value="BAC09783"/>
</dbReference>
<dbReference type="InterPro" id="IPR037038">
    <property type="entry name" value="HepT-like_sf"/>
</dbReference>
<dbReference type="GO" id="GO:0016787">
    <property type="term" value="F:hydrolase activity"/>
    <property type="evidence" value="ECO:0007669"/>
    <property type="project" value="UniProtKB-KW"/>
</dbReference>
<dbReference type="KEGG" id="tel:tll2231"/>
<comment type="similarity">
    <text evidence="6">Belongs to the HepT RNase toxin family.</text>
</comment>
<evidence type="ECO:0000313" key="8">
    <source>
        <dbReference type="Proteomes" id="UP000000440"/>
    </source>
</evidence>
<dbReference type="PATRIC" id="fig|197221.4.peg.2339"/>
<dbReference type="InterPro" id="IPR051813">
    <property type="entry name" value="HepT_RNase_toxin"/>
</dbReference>